<keyword evidence="1" id="KW-0732">Signal</keyword>
<feature type="chain" id="PRO_5025430029" evidence="1">
    <location>
        <begin position="18"/>
        <end position="129"/>
    </location>
</feature>
<organism evidence="2 3">
    <name type="scientific">Caenorhabditis remanei</name>
    <name type="common">Caenorhabditis vulgaris</name>
    <dbReference type="NCBI Taxonomy" id="31234"/>
    <lineage>
        <taxon>Eukaryota</taxon>
        <taxon>Metazoa</taxon>
        <taxon>Ecdysozoa</taxon>
        <taxon>Nematoda</taxon>
        <taxon>Chromadorea</taxon>
        <taxon>Rhabditida</taxon>
        <taxon>Rhabditina</taxon>
        <taxon>Rhabditomorpha</taxon>
        <taxon>Rhabditoidea</taxon>
        <taxon>Rhabditidae</taxon>
        <taxon>Peloderinae</taxon>
        <taxon>Caenorhabditis</taxon>
    </lineage>
</organism>
<evidence type="ECO:0000256" key="1">
    <source>
        <dbReference type="SAM" id="SignalP"/>
    </source>
</evidence>
<dbReference type="GeneID" id="78773043"/>
<dbReference type="Pfam" id="PF05912">
    <property type="entry name" value="DUF870"/>
    <property type="match status" value="1"/>
</dbReference>
<dbReference type="CTD" id="78773043"/>
<dbReference type="AlphaFoldDB" id="A0A6A5HKF9"/>
<proteinExistence type="predicted"/>
<protein>
    <submittedName>
        <fullName evidence="2">Uncharacterized protein</fullName>
    </submittedName>
</protein>
<name>A0A6A5HKF9_CAERE</name>
<dbReference type="Proteomes" id="UP000483820">
    <property type="component" value="Chromosome I"/>
</dbReference>
<sequence>MHKIVIVLLLLVSTCSATRFLFAIEAKCDYDKVFVMVVSHWEDDSWYWIHDEDQVADRETFSGYKKLFFYQKGQQKTENGAEFELYARFYHNCTSDGRHVKYKHNLWNTKKAHGLEYVEYYVDLTDAKE</sequence>
<dbReference type="EMBL" id="WUAV01000001">
    <property type="protein sequence ID" value="KAF1768368.1"/>
    <property type="molecule type" value="Genomic_DNA"/>
</dbReference>
<reference evidence="2 3" key="1">
    <citation type="submission" date="2019-12" db="EMBL/GenBank/DDBJ databases">
        <title>Chromosome-level assembly of the Caenorhabditis remanei genome.</title>
        <authorList>
            <person name="Teterina A.A."/>
            <person name="Willis J.H."/>
            <person name="Phillips P.C."/>
        </authorList>
    </citation>
    <scope>NUCLEOTIDE SEQUENCE [LARGE SCALE GENOMIC DNA]</scope>
    <source>
        <strain evidence="2 3">PX506</strain>
        <tissue evidence="2">Whole organism</tissue>
    </source>
</reference>
<dbReference type="RefSeq" id="XP_053590965.1">
    <property type="nucleotide sequence ID" value="XM_053722320.1"/>
</dbReference>
<accession>A0A6A5HKF9</accession>
<evidence type="ECO:0000313" key="2">
    <source>
        <dbReference type="EMBL" id="KAF1768368.1"/>
    </source>
</evidence>
<feature type="signal peptide" evidence="1">
    <location>
        <begin position="1"/>
        <end position="17"/>
    </location>
</feature>
<comment type="caution">
    <text evidence="2">The sequence shown here is derived from an EMBL/GenBank/DDBJ whole genome shotgun (WGS) entry which is preliminary data.</text>
</comment>
<dbReference type="InterPro" id="IPR008588">
    <property type="entry name" value="DUF870_CAE_spp"/>
</dbReference>
<dbReference type="KEGG" id="crq:GCK72_000180"/>
<evidence type="ECO:0000313" key="3">
    <source>
        <dbReference type="Proteomes" id="UP000483820"/>
    </source>
</evidence>
<gene>
    <name evidence="2" type="ORF">GCK72_000180</name>
</gene>